<reference evidence="1 2" key="1">
    <citation type="submission" date="2016-12" db="EMBL/GenBank/DDBJ databases">
        <title>The genomes of Aspergillus section Nigri reveals drivers in fungal speciation.</title>
        <authorList>
            <consortium name="DOE Joint Genome Institute"/>
            <person name="Vesth T.C."/>
            <person name="Nybo J."/>
            <person name="Theobald S."/>
            <person name="Brandl J."/>
            <person name="Frisvad J.C."/>
            <person name="Nielsen K.F."/>
            <person name="Lyhne E.K."/>
            <person name="Kogle M.E."/>
            <person name="Kuo A."/>
            <person name="Riley R."/>
            <person name="Clum A."/>
            <person name="Nolan M."/>
            <person name="Lipzen A."/>
            <person name="Salamov A."/>
            <person name="Henrissat B."/>
            <person name="Wiebenga A."/>
            <person name="De Vries R.P."/>
            <person name="Grigoriev I.V."/>
            <person name="Mortensen U.H."/>
            <person name="Andersen M.R."/>
            <person name="Baker S.E."/>
        </authorList>
    </citation>
    <scope>NUCLEOTIDE SEQUENCE [LARGE SCALE GENOMIC DNA]</scope>
    <source>
        <strain evidence="1 2">CBS 121591</strain>
    </source>
</reference>
<dbReference type="AlphaFoldDB" id="A0A319DBE8"/>
<gene>
    <name evidence="1" type="ORF">BO82DRAFT_351235</name>
</gene>
<name>A0A319DBE8_9EURO</name>
<dbReference type="VEuPathDB" id="FungiDB:BO82DRAFT_351235"/>
<dbReference type="EMBL" id="KZ821680">
    <property type="protein sequence ID" value="PYH85398.1"/>
    <property type="molecule type" value="Genomic_DNA"/>
</dbReference>
<evidence type="ECO:0000313" key="1">
    <source>
        <dbReference type="EMBL" id="PYH85398.1"/>
    </source>
</evidence>
<evidence type="ECO:0000313" key="2">
    <source>
        <dbReference type="Proteomes" id="UP000248340"/>
    </source>
</evidence>
<protein>
    <submittedName>
        <fullName evidence="1">Uncharacterized protein</fullName>
    </submittedName>
</protein>
<accession>A0A319DBE8</accession>
<dbReference type="Proteomes" id="UP000248340">
    <property type="component" value="Unassembled WGS sequence"/>
</dbReference>
<keyword evidence="2" id="KW-1185">Reference proteome</keyword>
<sequence length="76" mass="7886">MRGRTWCGGLVPFVALGSRGRGGWPGPTYLARSHSTSPIILHPFAVGREKGRGPAIAQLACAGTTSLQGSNDHTVS</sequence>
<organism evidence="1 2">
    <name type="scientific">Aspergillus uvarum CBS 121591</name>
    <dbReference type="NCBI Taxonomy" id="1448315"/>
    <lineage>
        <taxon>Eukaryota</taxon>
        <taxon>Fungi</taxon>
        <taxon>Dikarya</taxon>
        <taxon>Ascomycota</taxon>
        <taxon>Pezizomycotina</taxon>
        <taxon>Eurotiomycetes</taxon>
        <taxon>Eurotiomycetidae</taxon>
        <taxon>Eurotiales</taxon>
        <taxon>Aspergillaceae</taxon>
        <taxon>Aspergillus</taxon>
        <taxon>Aspergillus subgen. Circumdati</taxon>
    </lineage>
</organism>
<proteinExistence type="predicted"/>
<dbReference type="GeneID" id="37137116"/>
<dbReference type="RefSeq" id="XP_025495598.1">
    <property type="nucleotide sequence ID" value="XM_025634375.1"/>
</dbReference>